<organism evidence="1 2">
    <name type="scientific">Rhododendron molle</name>
    <name type="common">Chinese azalea</name>
    <name type="synonym">Azalea mollis</name>
    <dbReference type="NCBI Taxonomy" id="49168"/>
    <lineage>
        <taxon>Eukaryota</taxon>
        <taxon>Viridiplantae</taxon>
        <taxon>Streptophyta</taxon>
        <taxon>Embryophyta</taxon>
        <taxon>Tracheophyta</taxon>
        <taxon>Spermatophyta</taxon>
        <taxon>Magnoliopsida</taxon>
        <taxon>eudicotyledons</taxon>
        <taxon>Gunneridae</taxon>
        <taxon>Pentapetalae</taxon>
        <taxon>asterids</taxon>
        <taxon>Ericales</taxon>
        <taxon>Ericaceae</taxon>
        <taxon>Ericoideae</taxon>
        <taxon>Rhodoreae</taxon>
        <taxon>Rhododendron</taxon>
    </lineage>
</organism>
<name>A0ACC0PR67_RHOML</name>
<protein>
    <submittedName>
        <fullName evidence="1">Uncharacterized protein</fullName>
    </submittedName>
</protein>
<dbReference type="EMBL" id="CM046389">
    <property type="protein sequence ID" value="KAI8568190.1"/>
    <property type="molecule type" value="Genomic_DNA"/>
</dbReference>
<proteinExistence type="predicted"/>
<accession>A0ACC0PR67</accession>
<evidence type="ECO:0000313" key="2">
    <source>
        <dbReference type="Proteomes" id="UP001062846"/>
    </source>
</evidence>
<comment type="caution">
    <text evidence="1">The sequence shown here is derived from an EMBL/GenBank/DDBJ whole genome shotgun (WGS) entry which is preliminary data.</text>
</comment>
<keyword evidence="2" id="KW-1185">Reference proteome</keyword>
<evidence type="ECO:0000313" key="1">
    <source>
        <dbReference type="EMBL" id="KAI8568190.1"/>
    </source>
</evidence>
<reference evidence="1" key="1">
    <citation type="submission" date="2022-02" db="EMBL/GenBank/DDBJ databases">
        <title>Plant Genome Project.</title>
        <authorList>
            <person name="Zhang R.-G."/>
        </authorList>
    </citation>
    <scope>NUCLEOTIDE SEQUENCE</scope>
    <source>
        <strain evidence="1">AT1</strain>
    </source>
</reference>
<dbReference type="Proteomes" id="UP001062846">
    <property type="component" value="Chromosome 2"/>
</dbReference>
<gene>
    <name evidence="1" type="ORF">RHMOL_Rhmol02G0178300</name>
</gene>
<sequence length="404" mass="46559">MDSLPEINLVLDTLDQQSLSSHTSPPNSPQLLAGKILSDRTFCTPVPSPTGWESALTRSNSTNGSNWGAWEDKPIHTHQDTILVKFNQPDPTPNRFHHFRTLFASQFLPLTSNDTIHMGMLESIYSSLKYAPYLKQEENYLGPAPNCDFKRMAQSQRALWLNEVKTPHFPDGFEESTKLAPLPEETDWFNEVSNLAINPPHFQWYYGFPIYPSDKGKALQLLAAFSFLDISILEEQVPLTNFKWACETILMCTIPSTVSYQVHCFLDFLPVIRAWLEANAAAYCFDQDLQDYALVKDRIEKLNHQIQSFQSESFEVVPAHADKKLRRCFKRRQMKCPAKEAKLQKKAKALVLSFRPLLEKKLESDAKEDMRKMELKFLQFAWNKFHGLVTWSFPHYFENKKAAT</sequence>